<dbReference type="OrthoDB" id="6354873at2759"/>
<gene>
    <name evidence="2" type="ORF">C2857_003633</name>
</gene>
<evidence type="ECO:0000256" key="1">
    <source>
        <dbReference type="SAM" id="Phobius"/>
    </source>
</evidence>
<proteinExistence type="predicted"/>
<dbReference type="Proteomes" id="UP000594364">
    <property type="component" value="Chromosome 1"/>
</dbReference>
<feature type="transmembrane region" description="Helical" evidence="1">
    <location>
        <begin position="72"/>
        <end position="91"/>
    </location>
</feature>
<dbReference type="EMBL" id="CP031385">
    <property type="protein sequence ID" value="QPG93928.1"/>
    <property type="molecule type" value="Genomic_DNA"/>
</dbReference>
<evidence type="ECO:0000313" key="2">
    <source>
        <dbReference type="EMBL" id="QPG93928.1"/>
    </source>
</evidence>
<sequence length="159" mass="18386">MGRAVTSDWLLEDRGTWNGYQRFIDGVNIYPILPGKPLLVHAKTDRIPYMAQWSQQLFVVFFAAVPLALHKAWATLTAFILYMVVYALTVIHEVWGYSGIRVHGIVPSPIAWLLRVFNAELALEDHDLHHRRRWKKSFNYGKQTRDVGSTVWHVCREVG</sequence>
<evidence type="ECO:0000313" key="3">
    <source>
        <dbReference type="Proteomes" id="UP000594364"/>
    </source>
</evidence>
<evidence type="ECO:0008006" key="4">
    <source>
        <dbReference type="Google" id="ProtNLM"/>
    </source>
</evidence>
<accession>A0A7S9PS27</accession>
<keyword evidence="1" id="KW-0472">Membrane</keyword>
<keyword evidence="1" id="KW-1133">Transmembrane helix</keyword>
<keyword evidence="1" id="KW-0812">Transmembrane</keyword>
<name>A0A7S9PS27_EPIFF</name>
<organism evidence="2 3">
    <name type="scientific">Epichloe festucae (strain Fl1)</name>
    <dbReference type="NCBI Taxonomy" id="877507"/>
    <lineage>
        <taxon>Eukaryota</taxon>
        <taxon>Fungi</taxon>
        <taxon>Dikarya</taxon>
        <taxon>Ascomycota</taxon>
        <taxon>Pezizomycotina</taxon>
        <taxon>Sordariomycetes</taxon>
        <taxon>Hypocreomycetidae</taxon>
        <taxon>Hypocreales</taxon>
        <taxon>Clavicipitaceae</taxon>
        <taxon>Epichloe</taxon>
    </lineage>
</organism>
<reference evidence="2 3" key="1">
    <citation type="journal article" date="2018" name="PLoS Genet.">
        <title>Repeat elements organise 3D genome structure and mediate transcription in the filamentous fungus Epichloe festucae.</title>
        <authorList>
            <person name="Winter D.J."/>
            <person name="Ganley A.R.D."/>
            <person name="Young C.A."/>
            <person name="Liachko I."/>
            <person name="Schardl C.L."/>
            <person name="Dupont P.Y."/>
            <person name="Berry D."/>
            <person name="Ram A."/>
            <person name="Scott B."/>
            <person name="Cox M.P."/>
        </authorList>
    </citation>
    <scope>NUCLEOTIDE SEQUENCE [LARGE SCALE GENOMIC DNA]</scope>
    <source>
        <strain evidence="2 3">Fl1</strain>
    </source>
</reference>
<protein>
    <recommendedName>
        <fullName evidence="4">Fatty acid hydroxylase domain-containing protein</fullName>
    </recommendedName>
</protein>
<dbReference type="AlphaFoldDB" id="A0A7S9PS27"/>
<keyword evidence="3" id="KW-1185">Reference proteome</keyword>